<dbReference type="Proteomes" id="UP000013966">
    <property type="component" value="Plasmid p2"/>
</dbReference>
<geneLocation type="plasmid" evidence="2 3">
    <name>p2</name>
</geneLocation>
<organism evidence="2 3">
    <name type="scientific">Caballeronia insecticola</name>
    <dbReference type="NCBI Taxonomy" id="758793"/>
    <lineage>
        <taxon>Bacteria</taxon>
        <taxon>Pseudomonadati</taxon>
        <taxon>Pseudomonadota</taxon>
        <taxon>Betaproteobacteria</taxon>
        <taxon>Burkholderiales</taxon>
        <taxon>Burkholderiaceae</taxon>
        <taxon>Caballeronia</taxon>
    </lineage>
</organism>
<dbReference type="InterPro" id="IPR028116">
    <property type="entry name" value="Cis-CaaD-like"/>
</dbReference>
<dbReference type="InterPro" id="IPR014347">
    <property type="entry name" value="Tautomerase/MIF_sf"/>
</dbReference>
<sequence length="138" mass="15540">MLDDKARARLANEITRAHSLATGAQSFFAQVLFHETPKRFHFMGGKPVDSEQVFVHGHIRSGRTTDQKVKLLGDILGSVRQVTGLDSRYVWIYLSELPPSDMIEYGQVLPQPGAESAWLQALSEEDRAYLNRLAERAE</sequence>
<name>R4X1K7_9BURK</name>
<protein>
    <submittedName>
        <fullName evidence="2">4-oxalocrotonate tautomerase</fullName>
    </submittedName>
</protein>
<keyword evidence="3" id="KW-1185">Reference proteome</keyword>
<reference evidence="2 3" key="1">
    <citation type="journal article" date="2013" name="Genome Announc.">
        <title>Complete Genome Sequence of Burkholderia sp. Strain RPE64, Bacterial Symbiont of the Bean Bug Riptortus pedestris.</title>
        <authorList>
            <person name="Shibata T.F."/>
            <person name="Maeda T."/>
            <person name="Nikoh N."/>
            <person name="Yamaguchi K."/>
            <person name="Oshima K."/>
            <person name="Hattori M."/>
            <person name="Nishiyama T."/>
            <person name="Hasebe M."/>
            <person name="Fukatsu T."/>
            <person name="Kikuchi Y."/>
            <person name="Shigenobu S."/>
        </authorList>
    </citation>
    <scope>NUCLEOTIDE SEQUENCE [LARGE SCALE GENOMIC DNA]</scope>
    <source>
        <plasmid evidence="2 3">p2</plasmid>
    </source>
</reference>
<keyword evidence="2" id="KW-0614">Plasmid</keyword>
<dbReference type="AlphaFoldDB" id="R4X1K7"/>
<evidence type="ECO:0000313" key="2">
    <source>
        <dbReference type="EMBL" id="BAN28240.1"/>
    </source>
</evidence>
<evidence type="ECO:0000259" key="1">
    <source>
        <dbReference type="Pfam" id="PF14832"/>
    </source>
</evidence>
<dbReference type="Gene3D" id="3.30.429.10">
    <property type="entry name" value="Macrophage Migration Inhibitory Factor"/>
    <property type="match status" value="1"/>
</dbReference>
<feature type="domain" description="Tautomerase cis-CaaD-like" evidence="1">
    <location>
        <begin position="2"/>
        <end position="118"/>
    </location>
</feature>
<dbReference type="Pfam" id="PF14832">
    <property type="entry name" value="Tautomerase_3"/>
    <property type="match status" value="1"/>
</dbReference>
<gene>
    <name evidence="2" type="ORF">BRPE64_ECDS00820</name>
</gene>
<reference evidence="2 3" key="2">
    <citation type="journal article" date="2018" name="Int. J. Syst. Evol. Microbiol.">
        <title>Burkholderia insecticola sp. nov., a gut symbiotic bacterium of the bean bug Riptortus pedestris.</title>
        <authorList>
            <person name="Takeshita K."/>
            <person name="Tamaki H."/>
            <person name="Ohbayashi T."/>
            <person name="Meng X.-Y."/>
            <person name="Sone T."/>
            <person name="Mitani Y."/>
            <person name="Peeters C."/>
            <person name="Kikuchi Y."/>
            <person name="Vandamme P."/>
        </authorList>
    </citation>
    <scope>NUCLEOTIDE SEQUENCE [LARGE SCALE GENOMIC DNA]</scope>
    <source>
        <strain evidence="2">RPE64</strain>
        <plasmid evidence="2 3">p2</plasmid>
    </source>
</reference>
<proteinExistence type="predicted"/>
<accession>R4X1K7</accession>
<dbReference type="EMBL" id="AP013062">
    <property type="protein sequence ID" value="BAN28240.1"/>
    <property type="molecule type" value="Genomic_DNA"/>
</dbReference>
<evidence type="ECO:0000313" key="3">
    <source>
        <dbReference type="Proteomes" id="UP000013966"/>
    </source>
</evidence>
<dbReference type="SUPFAM" id="SSF55331">
    <property type="entry name" value="Tautomerase/MIF"/>
    <property type="match status" value="1"/>
</dbReference>
<dbReference type="HOGENOM" id="CLU_088298_2_0_4"/>
<dbReference type="KEGG" id="buo:BRPE64_ECDS00820"/>